<name>A0A1M5AJJ9_9BACE</name>
<proteinExistence type="predicted"/>
<dbReference type="EMBL" id="FQVD01000015">
    <property type="protein sequence ID" value="SHF30297.1"/>
    <property type="molecule type" value="Genomic_DNA"/>
</dbReference>
<dbReference type="GO" id="GO:0000030">
    <property type="term" value="F:mannosyltransferase activity"/>
    <property type="evidence" value="ECO:0007669"/>
    <property type="project" value="TreeGrafter"/>
</dbReference>
<dbReference type="Proteomes" id="UP000184436">
    <property type="component" value="Unassembled WGS sequence"/>
</dbReference>
<dbReference type="AlphaFoldDB" id="A0A1M5AJJ9"/>
<protein>
    <submittedName>
        <fullName evidence="2">Glycosyltransferase sugar-binding region containing DXD motif-containing protein</fullName>
    </submittedName>
</protein>
<evidence type="ECO:0000313" key="3">
    <source>
        <dbReference type="Proteomes" id="UP000184436"/>
    </source>
</evidence>
<evidence type="ECO:0000313" key="2">
    <source>
        <dbReference type="EMBL" id="SHF30297.1"/>
    </source>
</evidence>
<dbReference type="SUPFAM" id="SSF53448">
    <property type="entry name" value="Nucleotide-diphospho-sugar transferases"/>
    <property type="match status" value="1"/>
</dbReference>
<dbReference type="Gene3D" id="3.90.550.20">
    <property type="match status" value="1"/>
</dbReference>
<dbReference type="InterPro" id="IPR007577">
    <property type="entry name" value="GlycoTrfase_DXD_sugar-bd_CS"/>
</dbReference>
<dbReference type="GO" id="GO:0016020">
    <property type="term" value="C:membrane"/>
    <property type="evidence" value="ECO:0007669"/>
    <property type="project" value="GOC"/>
</dbReference>
<dbReference type="RefSeq" id="WP_073349821.1">
    <property type="nucleotide sequence ID" value="NZ_FQVD01000015.1"/>
</dbReference>
<sequence length="239" mass="28788">MMKYLIPKILHQIWSDKEKPLPAEFAKMAETWKYDYPEWKYIYWNEQRMNDFILEYFPQYWNIYNGFPLNIQRWDAIRYLILYQMGGMYVDFDFESLHPMDELLCDKICCISREPASHSKIFKNSFIINNSLMAAIPKHVYMEKIIHHVFSKENLRYAHSIAHFKDSVFNITGQWVLGRIYNSLPEEERKKVYLIPPTYINPFDLSLAAIAKKGCWDRCLEQSVREAYAIHYYFGTWAK</sequence>
<keyword evidence="3" id="KW-1185">Reference proteome</keyword>
<dbReference type="PANTHER" id="PTHR32385:SF15">
    <property type="entry name" value="INOSITOL PHOSPHOCERAMIDE MANNOSYLTRANSFERASE 1"/>
    <property type="match status" value="1"/>
</dbReference>
<gene>
    <name evidence="2" type="ORF">SAMN05444349_11592</name>
</gene>
<dbReference type="GO" id="GO:0051999">
    <property type="term" value="P:mannosyl-inositol phosphorylceramide biosynthetic process"/>
    <property type="evidence" value="ECO:0007669"/>
    <property type="project" value="TreeGrafter"/>
</dbReference>
<accession>A0A1M5AJJ9</accession>
<keyword evidence="1 2" id="KW-0808">Transferase</keyword>
<dbReference type="STRING" id="871325.SAMN05444349_11592"/>
<dbReference type="PANTHER" id="PTHR32385">
    <property type="entry name" value="MANNOSYL PHOSPHORYLINOSITOL CERAMIDE SYNTHASE"/>
    <property type="match status" value="1"/>
</dbReference>
<dbReference type="InterPro" id="IPR029044">
    <property type="entry name" value="Nucleotide-diphossugar_trans"/>
</dbReference>
<organism evidence="2 3">
    <name type="scientific">Bacteroides faecichinchillae</name>
    <dbReference type="NCBI Taxonomy" id="871325"/>
    <lineage>
        <taxon>Bacteria</taxon>
        <taxon>Pseudomonadati</taxon>
        <taxon>Bacteroidota</taxon>
        <taxon>Bacteroidia</taxon>
        <taxon>Bacteroidales</taxon>
        <taxon>Bacteroidaceae</taxon>
        <taxon>Bacteroides</taxon>
    </lineage>
</organism>
<evidence type="ECO:0000256" key="1">
    <source>
        <dbReference type="ARBA" id="ARBA00022679"/>
    </source>
</evidence>
<dbReference type="Pfam" id="PF04488">
    <property type="entry name" value="Gly_transf_sug"/>
    <property type="match status" value="1"/>
</dbReference>
<reference evidence="2 3" key="1">
    <citation type="submission" date="2016-11" db="EMBL/GenBank/DDBJ databases">
        <authorList>
            <person name="Jaros S."/>
            <person name="Januszkiewicz K."/>
            <person name="Wedrychowicz H."/>
        </authorList>
    </citation>
    <scope>NUCLEOTIDE SEQUENCE [LARGE SCALE GENOMIC DNA]</scope>
    <source>
        <strain evidence="2 3">DSM 26883</strain>
    </source>
</reference>
<dbReference type="InterPro" id="IPR051706">
    <property type="entry name" value="Glycosyltransferase_domain"/>
</dbReference>